<dbReference type="InterPro" id="IPR025665">
    <property type="entry name" value="Beta-barrel_OMP_2"/>
</dbReference>
<name>A0A1Z8AZL4_9FLAO</name>
<evidence type="ECO:0000259" key="2">
    <source>
        <dbReference type="Pfam" id="PF13568"/>
    </source>
</evidence>
<reference evidence="4" key="1">
    <citation type="journal article" date="2017" name="Proc. Natl. Acad. Sci. U.S.A.">
        <title>Simulation of Deepwater Horizon oil plume reveals substrate specialization within a complex community of hydrocarbon-degraders.</title>
        <authorList>
            <person name="Hu P."/>
            <person name="Dubinsky E.A."/>
            <person name="Probst A.J."/>
            <person name="Wang J."/>
            <person name="Sieber C.M.K."/>
            <person name="Tom L.M."/>
            <person name="Gardinali P."/>
            <person name="Banfield J.F."/>
            <person name="Atlas R.M."/>
            <person name="Andersen G.L."/>
        </authorList>
    </citation>
    <scope>NUCLEOTIDE SEQUENCE [LARGE SCALE GENOMIC DNA]</scope>
</reference>
<evidence type="ECO:0000313" key="3">
    <source>
        <dbReference type="EMBL" id="OUS15774.1"/>
    </source>
</evidence>
<sequence length="193" mass="21436">MKNLLLAAVAVLSLTISNAQEREKGVFEIAPYVGFNSSNFNGDEVEGLDNRTGVAFGVHADYYFNDRWSLRSGINYLPMGADGIDGELELNYIAIPLNANWHFGSTRKWNLNFGFSPSFLTNAEFEGIEVTDGIESFQISLSYGIGYKLFINENFSLLFEAQNDLGITDFLEVNEVSRTNYGGSFNIGGVFNF</sequence>
<dbReference type="InterPro" id="IPR011250">
    <property type="entry name" value="OMP/PagP_B-barrel"/>
</dbReference>
<dbReference type="Gene3D" id="2.40.160.20">
    <property type="match status" value="1"/>
</dbReference>
<accession>A0A1Z8AZL4</accession>
<dbReference type="EMBL" id="MAAX01000103">
    <property type="protein sequence ID" value="OUS15774.1"/>
    <property type="molecule type" value="Genomic_DNA"/>
</dbReference>
<dbReference type="Proteomes" id="UP000196102">
    <property type="component" value="Unassembled WGS sequence"/>
</dbReference>
<protein>
    <recommendedName>
        <fullName evidence="2">Outer membrane protein beta-barrel domain-containing protein</fullName>
    </recommendedName>
</protein>
<gene>
    <name evidence="3" type="ORF">A9Q93_06400</name>
</gene>
<evidence type="ECO:0000256" key="1">
    <source>
        <dbReference type="SAM" id="SignalP"/>
    </source>
</evidence>
<dbReference type="SUPFAM" id="SSF56925">
    <property type="entry name" value="OMPA-like"/>
    <property type="match status" value="1"/>
</dbReference>
<comment type="caution">
    <text evidence="3">The sequence shown here is derived from an EMBL/GenBank/DDBJ whole genome shotgun (WGS) entry which is preliminary data.</text>
</comment>
<dbReference type="RefSeq" id="WP_303686573.1">
    <property type="nucleotide sequence ID" value="NZ_CAJXYO010000010.1"/>
</dbReference>
<feature type="chain" id="PRO_5012216226" description="Outer membrane protein beta-barrel domain-containing protein" evidence="1">
    <location>
        <begin position="20"/>
        <end position="193"/>
    </location>
</feature>
<keyword evidence="1" id="KW-0732">Signal</keyword>
<feature type="signal peptide" evidence="1">
    <location>
        <begin position="1"/>
        <end position="19"/>
    </location>
</feature>
<evidence type="ECO:0000313" key="4">
    <source>
        <dbReference type="Proteomes" id="UP000196102"/>
    </source>
</evidence>
<dbReference type="Pfam" id="PF13568">
    <property type="entry name" value="OMP_b-brl_2"/>
    <property type="match status" value="1"/>
</dbReference>
<proteinExistence type="predicted"/>
<dbReference type="AlphaFoldDB" id="A0A1Z8AZL4"/>
<organism evidence="3 4">
    <name type="scientific">Nonlabens dokdonensis</name>
    <dbReference type="NCBI Taxonomy" id="328515"/>
    <lineage>
        <taxon>Bacteria</taxon>
        <taxon>Pseudomonadati</taxon>
        <taxon>Bacteroidota</taxon>
        <taxon>Flavobacteriia</taxon>
        <taxon>Flavobacteriales</taxon>
        <taxon>Flavobacteriaceae</taxon>
        <taxon>Nonlabens</taxon>
    </lineage>
</organism>
<feature type="domain" description="Outer membrane protein beta-barrel" evidence="2">
    <location>
        <begin position="19"/>
        <end position="171"/>
    </location>
</feature>